<feature type="transmembrane region" description="Helical" evidence="1">
    <location>
        <begin position="9"/>
        <end position="30"/>
    </location>
</feature>
<feature type="transmembrane region" description="Helical" evidence="1">
    <location>
        <begin position="128"/>
        <end position="147"/>
    </location>
</feature>
<dbReference type="AlphaFoldDB" id="A0A8J3ADV2"/>
<dbReference type="EMBL" id="BMHB01000001">
    <property type="protein sequence ID" value="GGI12025.1"/>
    <property type="molecule type" value="Genomic_DNA"/>
</dbReference>
<keyword evidence="3" id="KW-1185">Reference proteome</keyword>
<name>A0A8J3ADV2_9BACI</name>
<feature type="transmembrane region" description="Helical" evidence="1">
    <location>
        <begin position="42"/>
        <end position="61"/>
    </location>
</feature>
<accession>A0A8J3ADV2</accession>
<evidence type="ECO:0000313" key="3">
    <source>
        <dbReference type="Proteomes" id="UP000626244"/>
    </source>
</evidence>
<organism evidence="2 3">
    <name type="scientific">Gottfriedia solisilvae</name>
    <dbReference type="NCBI Taxonomy" id="1516104"/>
    <lineage>
        <taxon>Bacteria</taxon>
        <taxon>Bacillati</taxon>
        <taxon>Bacillota</taxon>
        <taxon>Bacilli</taxon>
        <taxon>Bacillales</taxon>
        <taxon>Bacillaceae</taxon>
        <taxon>Gottfriedia</taxon>
    </lineage>
</organism>
<comment type="caution">
    <text evidence="2">The sequence shown here is derived from an EMBL/GenBank/DDBJ whole genome shotgun (WGS) entry which is preliminary data.</text>
</comment>
<keyword evidence="1" id="KW-1133">Transmembrane helix</keyword>
<evidence type="ECO:0008006" key="4">
    <source>
        <dbReference type="Google" id="ProtNLM"/>
    </source>
</evidence>
<dbReference type="InterPro" id="IPR021529">
    <property type="entry name" value="DUF2798"/>
</dbReference>
<gene>
    <name evidence="2" type="primary">yybC</name>
    <name evidence="2" type="ORF">GCM10007380_10790</name>
</gene>
<dbReference type="Pfam" id="PF11391">
    <property type="entry name" value="DUF2798"/>
    <property type="match status" value="2"/>
</dbReference>
<sequence length="162" mass="18210">MPTTKKESFYFGLMMCAGMVVVMTFYNLIINDLIGEIPLKGILLQLLLGFIVAFLIESFIVGPVAQKLALSLPFDKSKKLFVILSISFFMVIGMVLCMSLYGVVTAYLSNVLEESFVKSYITIASRNFIFALPLQLLIMGPIVRYLFTKFVKSQRMMKSSSL</sequence>
<keyword evidence="1" id="KW-0812">Transmembrane</keyword>
<reference evidence="3" key="1">
    <citation type="journal article" date="2019" name="Int. J. Syst. Evol. Microbiol.">
        <title>The Global Catalogue of Microorganisms (GCM) 10K type strain sequencing project: providing services to taxonomists for standard genome sequencing and annotation.</title>
        <authorList>
            <consortium name="The Broad Institute Genomics Platform"/>
            <consortium name="The Broad Institute Genome Sequencing Center for Infectious Disease"/>
            <person name="Wu L."/>
            <person name="Ma J."/>
        </authorList>
    </citation>
    <scope>NUCLEOTIDE SEQUENCE [LARGE SCALE GENOMIC DNA]</scope>
    <source>
        <strain evidence="3">CGMCC 1.14993</strain>
    </source>
</reference>
<protein>
    <recommendedName>
        <fullName evidence="4">DUF2798 domain-containing protein</fullName>
    </recommendedName>
</protein>
<dbReference type="OrthoDB" id="7062363at2"/>
<proteinExistence type="predicted"/>
<dbReference type="Proteomes" id="UP000626244">
    <property type="component" value="Unassembled WGS sequence"/>
</dbReference>
<dbReference type="RefSeq" id="WP_087999568.1">
    <property type="nucleotide sequence ID" value="NZ_BMHB01000001.1"/>
</dbReference>
<feature type="transmembrane region" description="Helical" evidence="1">
    <location>
        <begin position="81"/>
        <end position="108"/>
    </location>
</feature>
<evidence type="ECO:0000256" key="1">
    <source>
        <dbReference type="SAM" id="Phobius"/>
    </source>
</evidence>
<evidence type="ECO:0000313" key="2">
    <source>
        <dbReference type="EMBL" id="GGI12025.1"/>
    </source>
</evidence>
<keyword evidence="1" id="KW-0472">Membrane</keyword>